<evidence type="ECO:0000256" key="2">
    <source>
        <dbReference type="ARBA" id="ARBA00022448"/>
    </source>
</evidence>
<dbReference type="CDD" id="cd06174">
    <property type="entry name" value="MFS"/>
    <property type="match status" value="1"/>
</dbReference>
<feature type="transmembrane region" description="Helical" evidence="6">
    <location>
        <begin position="229"/>
        <end position="247"/>
    </location>
</feature>
<protein>
    <submittedName>
        <fullName evidence="8">MFS transporter</fullName>
    </submittedName>
</protein>
<evidence type="ECO:0000256" key="3">
    <source>
        <dbReference type="ARBA" id="ARBA00022692"/>
    </source>
</evidence>
<evidence type="ECO:0000256" key="1">
    <source>
        <dbReference type="ARBA" id="ARBA00004651"/>
    </source>
</evidence>
<dbReference type="InterPro" id="IPR053160">
    <property type="entry name" value="MFS_DHA3_Transporter"/>
</dbReference>
<evidence type="ECO:0000259" key="7">
    <source>
        <dbReference type="PROSITE" id="PS50850"/>
    </source>
</evidence>
<feature type="transmembrane region" description="Helical" evidence="6">
    <location>
        <begin position="314"/>
        <end position="333"/>
    </location>
</feature>
<dbReference type="InterPro" id="IPR011701">
    <property type="entry name" value="MFS"/>
</dbReference>
<evidence type="ECO:0000256" key="4">
    <source>
        <dbReference type="ARBA" id="ARBA00022989"/>
    </source>
</evidence>
<dbReference type="InterPro" id="IPR020846">
    <property type="entry name" value="MFS_dom"/>
</dbReference>
<feature type="transmembrane region" description="Helical" evidence="6">
    <location>
        <begin position="259"/>
        <end position="278"/>
    </location>
</feature>
<dbReference type="EMBL" id="QVLV01000007">
    <property type="protein sequence ID" value="RGE60445.1"/>
    <property type="molecule type" value="Genomic_DNA"/>
</dbReference>
<organism evidence="8 10">
    <name type="scientific">Eisenbergiella massiliensis</name>
    <dbReference type="NCBI Taxonomy" id="1720294"/>
    <lineage>
        <taxon>Bacteria</taxon>
        <taxon>Bacillati</taxon>
        <taxon>Bacillota</taxon>
        <taxon>Clostridia</taxon>
        <taxon>Lachnospirales</taxon>
        <taxon>Lachnospiraceae</taxon>
        <taxon>Eisenbergiella</taxon>
    </lineage>
</organism>
<dbReference type="GO" id="GO:0005886">
    <property type="term" value="C:plasma membrane"/>
    <property type="evidence" value="ECO:0007669"/>
    <property type="project" value="UniProtKB-SubCell"/>
</dbReference>
<feature type="transmembrane region" description="Helical" evidence="6">
    <location>
        <begin position="290"/>
        <end position="308"/>
    </location>
</feature>
<keyword evidence="5 6" id="KW-0472">Membrane</keyword>
<feature type="domain" description="Major facilitator superfamily (MFS) profile" evidence="7">
    <location>
        <begin position="1"/>
        <end position="401"/>
    </location>
</feature>
<evidence type="ECO:0000313" key="10">
    <source>
        <dbReference type="Proteomes" id="UP000260812"/>
    </source>
</evidence>
<keyword evidence="4 6" id="KW-1133">Transmembrane helix</keyword>
<dbReference type="InterPro" id="IPR036259">
    <property type="entry name" value="MFS_trans_sf"/>
</dbReference>
<reference evidence="8" key="1">
    <citation type="submission" date="2018-08" db="EMBL/GenBank/DDBJ databases">
        <title>A genome reference for cultivated species of the human gut microbiota.</title>
        <authorList>
            <person name="Zou Y."/>
            <person name="Xue W."/>
            <person name="Luo G."/>
        </authorList>
    </citation>
    <scope>NUCLEOTIDE SEQUENCE [LARGE SCALE GENOMIC DNA]</scope>
    <source>
        <strain evidence="9">AF26-4BH</strain>
        <strain evidence="8">TF05-5AC</strain>
    </source>
</reference>
<dbReference type="PROSITE" id="PS50850">
    <property type="entry name" value="MFS"/>
    <property type="match status" value="1"/>
</dbReference>
<dbReference type="Gene3D" id="1.20.1250.20">
    <property type="entry name" value="MFS general substrate transporter like domains"/>
    <property type="match status" value="1"/>
</dbReference>
<feature type="transmembrane region" description="Helical" evidence="6">
    <location>
        <begin position="373"/>
        <end position="394"/>
    </location>
</feature>
<dbReference type="GeneID" id="97987606"/>
<keyword evidence="2" id="KW-0813">Transport</keyword>
<dbReference type="EMBL" id="QVLU01000005">
    <property type="protein sequence ID" value="RGE72817.1"/>
    <property type="molecule type" value="Genomic_DNA"/>
</dbReference>
<dbReference type="PANTHER" id="PTHR23530">
    <property type="entry name" value="TRANSPORT PROTEIN-RELATED"/>
    <property type="match status" value="1"/>
</dbReference>
<keyword evidence="10" id="KW-1185">Reference proteome</keyword>
<comment type="caution">
    <text evidence="8">The sequence shown here is derived from an EMBL/GenBank/DDBJ whole genome shotgun (WGS) entry which is preliminary data.</text>
</comment>
<dbReference type="GO" id="GO:0022857">
    <property type="term" value="F:transmembrane transporter activity"/>
    <property type="evidence" value="ECO:0007669"/>
    <property type="project" value="InterPro"/>
</dbReference>
<dbReference type="Pfam" id="PF07690">
    <property type="entry name" value="MFS_1"/>
    <property type="match status" value="1"/>
</dbReference>
<evidence type="ECO:0000256" key="6">
    <source>
        <dbReference type="SAM" id="Phobius"/>
    </source>
</evidence>
<dbReference type="SUPFAM" id="SSF103473">
    <property type="entry name" value="MFS general substrate transporter"/>
    <property type="match status" value="1"/>
</dbReference>
<dbReference type="AlphaFoldDB" id="A0A3E3I5E3"/>
<evidence type="ECO:0000256" key="5">
    <source>
        <dbReference type="ARBA" id="ARBA00023136"/>
    </source>
</evidence>
<sequence>MNSNKSGKKHTERWNIYRNIPLDYIFTFLKNLDMSTSVWVLYLAFKGMNLWQIGILEGVYHITSMICEIPSGAAADLLGRKRTVVWGRLCTAISCILMLLSGKFWGFALSFVIQALGNNLNSGSEEALVYDSMKQCGREPEYLKVNGRINLLIEISQSIATVAGGILAERSYVWCYGASVIIALLALLPAVLMKEPEITQEIRKSGGMIKQHFVTSFRILAENREIRRIMLYFEMVFAFYTVLFFYSQQYFYDMGLNKVEISVIMLLGGLASCLGALASEKVYGKAGERTQYAAALVIAAGLAGFFLHRLPVSVVLFVAACFSNALLYPIQSISLNRLIPSGQRATLISVGSMLFSVIMILLFPAAGAAAERIGLSGTFLLLGALQLVMTVLFYRDSHRHK</sequence>
<dbReference type="Proteomes" id="UP000260812">
    <property type="component" value="Unassembled WGS sequence"/>
</dbReference>
<evidence type="ECO:0000313" key="8">
    <source>
        <dbReference type="EMBL" id="RGE60445.1"/>
    </source>
</evidence>
<evidence type="ECO:0000313" key="9">
    <source>
        <dbReference type="EMBL" id="RGE72817.1"/>
    </source>
</evidence>
<dbReference type="RefSeq" id="WP_044916467.1">
    <property type="nucleotide sequence ID" value="NZ_JBKUNB010000012.1"/>
</dbReference>
<dbReference type="PROSITE" id="PS00216">
    <property type="entry name" value="SUGAR_TRANSPORT_1"/>
    <property type="match status" value="1"/>
</dbReference>
<accession>A0A3E3I5E3</accession>
<dbReference type="PANTHER" id="PTHR23530:SF1">
    <property type="entry name" value="PERMEASE, MAJOR FACILITATOR SUPERFAMILY-RELATED"/>
    <property type="match status" value="1"/>
</dbReference>
<name>A0A3E3I5E3_9FIRM</name>
<gene>
    <name evidence="9" type="ORF">DWY69_07490</name>
    <name evidence="8" type="ORF">DXC51_12150</name>
</gene>
<dbReference type="Proteomes" id="UP000261166">
    <property type="component" value="Unassembled WGS sequence"/>
</dbReference>
<feature type="transmembrane region" description="Helical" evidence="6">
    <location>
        <begin position="345"/>
        <end position="367"/>
    </location>
</feature>
<dbReference type="OrthoDB" id="9816124at2"/>
<comment type="subcellular location">
    <subcellularLocation>
        <location evidence="1">Cell membrane</location>
        <topology evidence="1">Multi-pass membrane protein</topology>
    </subcellularLocation>
</comment>
<dbReference type="InterPro" id="IPR005829">
    <property type="entry name" value="Sugar_transporter_CS"/>
</dbReference>
<feature type="transmembrane region" description="Helical" evidence="6">
    <location>
        <begin position="89"/>
        <end position="113"/>
    </location>
</feature>
<keyword evidence="3 6" id="KW-0812">Transmembrane</keyword>
<feature type="transmembrane region" description="Helical" evidence="6">
    <location>
        <begin position="171"/>
        <end position="193"/>
    </location>
</feature>
<proteinExistence type="predicted"/>